<proteinExistence type="predicted"/>
<dbReference type="Gene3D" id="2.130.10.130">
    <property type="entry name" value="Integrin alpha, N-terminal"/>
    <property type="match status" value="1"/>
</dbReference>
<dbReference type="PANTHER" id="PTHR16026">
    <property type="entry name" value="CARTILAGE ACIDIC PROTEIN 1"/>
    <property type="match status" value="1"/>
</dbReference>
<dbReference type="Proteomes" id="UP000199165">
    <property type="component" value="Unassembled WGS sequence"/>
</dbReference>
<keyword evidence="6" id="KW-1185">Reference proteome</keyword>
<keyword evidence="1" id="KW-0732">Signal</keyword>
<keyword evidence="3" id="KW-0812">Transmembrane</keyword>
<dbReference type="InterPro" id="IPR013517">
    <property type="entry name" value="FG-GAP"/>
</dbReference>
<dbReference type="InterPro" id="IPR028994">
    <property type="entry name" value="Integrin_alpha_N"/>
</dbReference>
<dbReference type="STRING" id="995060.SAMN04487904_101462"/>
<protein>
    <submittedName>
        <fullName evidence="5">Repeat domain-containing protein</fullName>
    </submittedName>
</protein>
<sequence length="652" mass="71034">MTATLLWLRRQLAGIVAILLMITLFVVARVPDSSSAEVERLAEDFEFAPMSISMPSGFEQKKIREVNQDYKHIDAWISSVGAGVAMNDLDGDGLSNDLCITDPRTDKVVVTPTPGERSDRYTSFALDPAPLPMNDNMAPMGCAPGDFNEDGRRDLLVYYWGRTPIIYLSSPGANGLSADAYRPTELVPGSSEESYTGPEWNSNSIAIADFDGDGHEDIYLGNYFPHSPVLDETADGGVAMNRSLSNATNGGEDYLFRWAGVTEGPESTVRYEKVEDVLPSDISKGWVLASSANDLDGDQLPELYIAQDHGPDALLHNRSEPGQIRFEPVQGKRPPMTPKSKRVGADSFKGMGIDFADFNDDGLYDMFVSNITTSFGIQESNFQFLSTAEDRGDLRKSLNNGVAPWKDRSAELGTAWGGWCWDVKMADFDNSGDPEIVQTNGFVKGETNRWPQLQELATVNDQLVADPDSWPHVTSGDDLAGSQRLNFFARTDGERYTNLADELGLDVPIPTRGIATGDADGDGSLDFAVARQWDEPVFYQNESPDPGSFLGLRLTRAAEASSGSTPAPGAPVVGAQVTVTTPDGSKHIGRVDGGSGHSGKRSHEVHVGLGDDTGPVRVHLRWRDRTGQVREDRLELSPGWHDLRLGTQAKER</sequence>
<organism evidence="5 6">
    <name type="scientific">Actinopolyspora righensis</name>
    <dbReference type="NCBI Taxonomy" id="995060"/>
    <lineage>
        <taxon>Bacteria</taxon>
        <taxon>Bacillati</taxon>
        <taxon>Actinomycetota</taxon>
        <taxon>Actinomycetes</taxon>
        <taxon>Actinopolysporales</taxon>
        <taxon>Actinopolysporaceae</taxon>
        <taxon>Actinopolyspora</taxon>
        <taxon>Actinopolyspora alba group</taxon>
    </lineage>
</organism>
<evidence type="ECO:0000313" key="6">
    <source>
        <dbReference type="Proteomes" id="UP000199165"/>
    </source>
</evidence>
<name>A0A1I6XCT5_9ACTN</name>
<accession>A0A1I6XCT5</accession>
<dbReference type="EMBL" id="FPAT01000001">
    <property type="protein sequence ID" value="SFT35996.1"/>
    <property type="molecule type" value="Genomic_DNA"/>
</dbReference>
<reference evidence="6" key="1">
    <citation type="submission" date="2016-10" db="EMBL/GenBank/DDBJ databases">
        <authorList>
            <person name="Varghese N."/>
            <person name="Submissions S."/>
        </authorList>
    </citation>
    <scope>NUCLEOTIDE SEQUENCE [LARGE SCALE GENOMIC DNA]</scope>
    <source>
        <strain evidence="6">DSM 45501</strain>
    </source>
</reference>
<dbReference type="PANTHER" id="PTHR16026:SF0">
    <property type="entry name" value="CARTILAGE ACIDIC PROTEIN 1"/>
    <property type="match status" value="1"/>
</dbReference>
<evidence type="ECO:0000256" key="2">
    <source>
        <dbReference type="SAM" id="MobiDB-lite"/>
    </source>
</evidence>
<keyword evidence="3" id="KW-1133">Transmembrane helix</keyword>
<dbReference type="SUPFAM" id="SSF69318">
    <property type="entry name" value="Integrin alpha N-terminal domain"/>
    <property type="match status" value="1"/>
</dbReference>
<gene>
    <name evidence="5" type="ORF">SAMN04487904_101462</name>
</gene>
<evidence type="ECO:0000256" key="3">
    <source>
        <dbReference type="SAM" id="Phobius"/>
    </source>
</evidence>
<dbReference type="InterPro" id="IPR011519">
    <property type="entry name" value="UnbV_ASPIC"/>
</dbReference>
<keyword evidence="3" id="KW-0472">Membrane</keyword>
<dbReference type="Pfam" id="PF13517">
    <property type="entry name" value="FG-GAP_3"/>
    <property type="match status" value="1"/>
</dbReference>
<evidence type="ECO:0000259" key="4">
    <source>
        <dbReference type="Pfam" id="PF07593"/>
    </source>
</evidence>
<feature type="region of interest" description="Disordered" evidence="2">
    <location>
        <begin position="581"/>
        <end position="601"/>
    </location>
</feature>
<feature type="transmembrane region" description="Helical" evidence="3">
    <location>
        <begin position="12"/>
        <end position="30"/>
    </location>
</feature>
<dbReference type="Pfam" id="PF07593">
    <property type="entry name" value="UnbV_ASPIC"/>
    <property type="match status" value="1"/>
</dbReference>
<dbReference type="AlphaFoldDB" id="A0A1I6XCT5"/>
<feature type="domain" description="ASPIC/UnbV" evidence="4">
    <location>
        <begin position="573"/>
        <end position="631"/>
    </location>
</feature>
<evidence type="ECO:0000256" key="1">
    <source>
        <dbReference type="ARBA" id="ARBA00022729"/>
    </source>
</evidence>
<dbReference type="InterPro" id="IPR027039">
    <property type="entry name" value="Crtac1"/>
</dbReference>
<evidence type="ECO:0000313" key="5">
    <source>
        <dbReference type="EMBL" id="SFT35996.1"/>
    </source>
</evidence>